<accession>A0ABT6ZZR9</accession>
<organism evidence="2 3">
    <name type="scientific">Streptomyces iconiensis</name>
    <dbReference type="NCBI Taxonomy" id="1384038"/>
    <lineage>
        <taxon>Bacteria</taxon>
        <taxon>Bacillati</taxon>
        <taxon>Actinomycetota</taxon>
        <taxon>Actinomycetes</taxon>
        <taxon>Kitasatosporales</taxon>
        <taxon>Streptomycetaceae</taxon>
        <taxon>Streptomyces</taxon>
    </lineage>
</organism>
<sequence>PHGHARSASPSDSPHPPTPYPTADHERRSLLHDAFVSPATAGTRLLHPYPRDDERTARPPAHLEPILEQLLCGATDLTASRRLGLSPRTFSRRVSELLEYLGVATRFQAGAEAYNRGWITIQPGG</sequence>
<proteinExistence type="predicted"/>
<gene>
    <name evidence="2" type="ORF">NMN56_021930</name>
</gene>
<dbReference type="InterPro" id="IPR036388">
    <property type="entry name" value="WH-like_DNA-bd_sf"/>
</dbReference>
<name>A0ABT6ZZR9_9ACTN</name>
<keyword evidence="3" id="KW-1185">Reference proteome</keyword>
<evidence type="ECO:0000256" key="1">
    <source>
        <dbReference type="SAM" id="MobiDB-lite"/>
    </source>
</evidence>
<dbReference type="EMBL" id="JANCPR020000021">
    <property type="protein sequence ID" value="MDJ1134572.1"/>
    <property type="molecule type" value="Genomic_DNA"/>
</dbReference>
<comment type="caution">
    <text evidence="2">The sequence shown here is derived from an EMBL/GenBank/DDBJ whole genome shotgun (WGS) entry which is preliminary data.</text>
</comment>
<dbReference type="InterPro" id="IPR016032">
    <property type="entry name" value="Sig_transdc_resp-reg_C-effctor"/>
</dbReference>
<dbReference type="Gene3D" id="1.10.10.10">
    <property type="entry name" value="Winged helix-like DNA-binding domain superfamily/Winged helix DNA-binding domain"/>
    <property type="match status" value="1"/>
</dbReference>
<feature type="non-terminal residue" evidence="2">
    <location>
        <position position="1"/>
    </location>
</feature>
<evidence type="ECO:0008006" key="4">
    <source>
        <dbReference type="Google" id="ProtNLM"/>
    </source>
</evidence>
<protein>
    <recommendedName>
        <fullName evidence="4">HTH luxR-type domain-containing protein</fullName>
    </recommendedName>
</protein>
<evidence type="ECO:0000313" key="2">
    <source>
        <dbReference type="EMBL" id="MDJ1134572.1"/>
    </source>
</evidence>
<evidence type="ECO:0000313" key="3">
    <source>
        <dbReference type="Proteomes" id="UP001214441"/>
    </source>
</evidence>
<dbReference type="SUPFAM" id="SSF46894">
    <property type="entry name" value="C-terminal effector domain of the bipartite response regulators"/>
    <property type="match status" value="1"/>
</dbReference>
<feature type="region of interest" description="Disordered" evidence="1">
    <location>
        <begin position="39"/>
        <end position="58"/>
    </location>
</feature>
<reference evidence="2 3" key="1">
    <citation type="submission" date="2023-05" db="EMBL/GenBank/DDBJ databases">
        <title>Streptantibioticus silvisoli sp. nov., acidotolerant actinomycetes 1 from pine litter.</title>
        <authorList>
            <person name="Swiecimska M."/>
            <person name="Golinska P."/>
            <person name="Sangal V."/>
            <person name="Wachnowicz B."/>
            <person name="Goodfellow M."/>
        </authorList>
    </citation>
    <scope>NUCLEOTIDE SEQUENCE [LARGE SCALE GENOMIC DNA]</scope>
    <source>
        <strain evidence="2 3">DSM 42109</strain>
    </source>
</reference>
<feature type="region of interest" description="Disordered" evidence="1">
    <location>
        <begin position="1"/>
        <end position="31"/>
    </location>
</feature>
<dbReference type="Proteomes" id="UP001214441">
    <property type="component" value="Unassembled WGS sequence"/>
</dbReference>